<protein>
    <submittedName>
        <fullName evidence="2">Uncharacterized protein</fullName>
    </submittedName>
</protein>
<comment type="caution">
    <text evidence="2">The sequence shown here is derived from an EMBL/GenBank/DDBJ whole genome shotgun (WGS) entry which is preliminary data.</text>
</comment>
<name>A0A5C6AFW1_9BACT</name>
<reference evidence="2 3" key="1">
    <citation type="submission" date="2019-02" db="EMBL/GenBank/DDBJ databases">
        <title>Deep-cultivation of Planctomycetes and their phenomic and genomic characterization uncovers novel biology.</title>
        <authorList>
            <person name="Wiegand S."/>
            <person name="Jogler M."/>
            <person name="Boedeker C."/>
            <person name="Pinto D."/>
            <person name="Vollmers J."/>
            <person name="Rivas-Marin E."/>
            <person name="Kohn T."/>
            <person name="Peeters S.H."/>
            <person name="Heuer A."/>
            <person name="Rast P."/>
            <person name="Oberbeckmann S."/>
            <person name="Bunk B."/>
            <person name="Jeske O."/>
            <person name="Meyerdierks A."/>
            <person name="Storesund J.E."/>
            <person name="Kallscheuer N."/>
            <person name="Luecker S."/>
            <person name="Lage O.M."/>
            <person name="Pohl T."/>
            <person name="Merkel B.J."/>
            <person name="Hornburger P."/>
            <person name="Mueller R.-W."/>
            <person name="Bruemmer F."/>
            <person name="Labrenz M."/>
            <person name="Spormann A.M."/>
            <person name="Op Den Camp H."/>
            <person name="Overmann J."/>
            <person name="Amann R."/>
            <person name="Jetten M.S.M."/>
            <person name="Mascher T."/>
            <person name="Medema M.H."/>
            <person name="Devos D.P."/>
            <person name="Kaster A.-K."/>
            <person name="Ovreas L."/>
            <person name="Rohde M."/>
            <person name="Galperin M.Y."/>
            <person name="Jogler C."/>
        </authorList>
    </citation>
    <scope>NUCLEOTIDE SEQUENCE [LARGE SCALE GENOMIC DNA]</scope>
    <source>
        <strain evidence="2 3">Pla52n</strain>
    </source>
</reference>
<dbReference type="Proteomes" id="UP000320176">
    <property type="component" value="Unassembled WGS sequence"/>
</dbReference>
<gene>
    <name evidence="2" type="ORF">Pla52n_48420</name>
</gene>
<evidence type="ECO:0000256" key="1">
    <source>
        <dbReference type="SAM" id="MobiDB-lite"/>
    </source>
</evidence>
<dbReference type="EMBL" id="SJPN01000006">
    <property type="protein sequence ID" value="TWT98330.1"/>
    <property type="molecule type" value="Genomic_DNA"/>
</dbReference>
<evidence type="ECO:0000313" key="3">
    <source>
        <dbReference type="Proteomes" id="UP000320176"/>
    </source>
</evidence>
<evidence type="ECO:0000313" key="2">
    <source>
        <dbReference type="EMBL" id="TWT98330.1"/>
    </source>
</evidence>
<sequence length="64" mass="7255">MKQRPTGPPVNEDDQSVQSADHRLSDIETLLLRIYSQESQEDLELVQQLIHEVTSIIQQATGKP</sequence>
<keyword evidence="3" id="KW-1185">Reference proteome</keyword>
<dbReference type="RefSeq" id="WP_146521933.1">
    <property type="nucleotide sequence ID" value="NZ_CP151726.1"/>
</dbReference>
<accession>A0A5C6AFW1</accession>
<proteinExistence type="predicted"/>
<feature type="region of interest" description="Disordered" evidence="1">
    <location>
        <begin position="1"/>
        <end position="22"/>
    </location>
</feature>
<dbReference type="AlphaFoldDB" id="A0A5C6AFW1"/>
<organism evidence="2 3">
    <name type="scientific">Stieleria varia</name>
    <dbReference type="NCBI Taxonomy" id="2528005"/>
    <lineage>
        <taxon>Bacteria</taxon>
        <taxon>Pseudomonadati</taxon>
        <taxon>Planctomycetota</taxon>
        <taxon>Planctomycetia</taxon>
        <taxon>Pirellulales</taxon>
        <taxon>Pirellulaceae</taxon>
        <taxon>Stieleria</taxon>
    </lineage>
</organism>